<dbReference type="AlphaFoldDB" id="A0AAW2C8Z6"/>
<name>A0AAW2C8Z6_9ROSI</name>
<dbReference type="InterPro" id="IPR029480">
    <property type="entry name" value="Transpos_assoc"/>
</dbReference>
<dbReference type="InterPro" id="IPR004242">
    <property type="entry name" value="Transposase_21"/>
</dbReference>
<comment type="caution">
    <text evidence="2">The sequence shown here is derived from an EMBL/GenBank/DDBJ whole genome shotgun (WGS) entry which is preliminary data.</text>
</comment>
<dbReference type="Proteomes" id="UP001459277">
    <property type="component" value="Unassembled WGS sequence"/>
</dbReference>
<evidence type="ECO:0000313" key="2">
    <source>
        <dbReference type="EMBL" id="KAK9994786.1"/>
    </source>
</evidence>
<dbReference type="PANTHER" id="PTHR10775">
    <property type="entry name" value="OS08G0208400 PROTEIN"/>
    <property type="match status" value="1"/>
</dbReference>
<keyword evidence="3" id="KW-1185">Reference proteome</keyword>
<reference evidence="2 3" key="1">
    <citation type="submission" date="2024-01" db="EMBL/GenBank/DDBJ databases">
        <title>A telomere-to-telomere, gap-free genome of sweet tea (Lithocarpus litseifolius).</title>
        <authorList>
            <person name="Zhou J."/>
        </authorList>
    </citation>
    <scope>NUCLEOTIDE SEQUENCE [LARGE SCALE GENOMIC DNA]</scope>
    <source>
        <strain evidence="2">Zhou-2022a</strain>
        <tissue evidence="2">Leaf</tissue>
    </source>
</reference>
<dbReference type="Pfam" id="PF02992">
    <property type="entry name" value="Transposase_21"/>
    <property type="match status" value="1"/>
</dbReference>
<proteinExistence type="predicted"/>
<sequence>MDRSWMKLTNIRSREYLDGVQQFLNFASNHAHLDGTISCSCRKCVHTNSWPIDVVQAHLVSKGICRGYNPWVFNEESSSAQTSFEIPNSHVQENLIECADLRDMLHDMFPIQDMAFGLMEEVLIVQQPTKGPAEGPNEDALQFMKLLEELINLVMKKENANLESCPNYNRSRWESNESKETTNHMKWHANSRVNEGLLRHHVDSETWKSFDSKYIEFSSEPRNVRLGLAVDGFNPYGNMSSTHSTWHVNLIPYNLPLWMCMKRSSFLLSLLIPGPTSPGNDIDVYLQPLVEELKELWDVGVKTFDVSSKKSF</sequence>
<evidence type="ECO:0000313" key="3">
    <source>
        <dbReference type="Proteomes" id="UP001459277"/>
    </source>
</evidence>
<accession>A0AAW2C8Z6</accession>
<dbReference type="Pfam" id="PF13963">
    <property type="entry name" value="Transpos_assoc"/>
    <property type="match status" value="1"/>
</dbReference>
<dbReference type="EMBL" id="JAZDWU010000008">
    <property type="protein sequence ID" value="KAK9994786.1"/>
    <property type="molecule type" value="Genomic_DNA"/>
</dbReference>
<evidence type="ECO:0000259" key="1">
    <source>
        <dbReference type="Pfam" id="PF13963"/>
    </source>
</evidence>
<dbReference type="PANTHER" id="PTHR10775:SF182">
    <property type="entry name" value="TRANSPOSON, EN_SPM-LIKE, TRANSPOSASE-ASSOCIATED DOMAIN PROTEIN-RELATED"/>
    <property type="match status" value="1"/>
</dbReference>
<gene>
    <name evidence="2" type="ORF">SO802_024489</name>
</gene>
<organism evidence="2 3">
    <name type="scientific">Lithocarpus litseifolius</name>
    <dbReference type="NCBI Taxonomy" id="425828"/>
    <lineage>
        <taxon>Eukaryota</taxon>
        <taxon>Viridiplantae</taxon>
        <taxon>Streptophyta</taxon>
        <taxon>Embryophyta</taxon>
        <taxon>Tracheophyta</taxon>
        <taxon>Spermatophyta</taxon>
        <taxon>Magnoliopsida</taxon>
        <taxon>eudicotyledons</taxon>
        <taxon>Gunneridae</taxon>
        <taxon>Pentapetalae</taxon>
        <taxon>rosids</taxon>
        <taxon>fabids</taxon>
        <taxon>Fagales</taxon>
        <taxon>Fagaceae</taxon>
        <taxon>Lithocarpus</taxon>
    </lineage>
</organism>
<protein>
    <recommendedName>
        <fullName evidence="1">Transposase-associated domain-containing protein</fullName>
    </recommendedName>
</protein>
<feature type="domain" description="Transposase-associated" evidence="1">
    <location>
        <begin position="3"/>
        <end position="74"/>
    </location>
</feature>